<evidence type="ECO:0000313" key="2">
    <source>
        <dbReference type="EMBL" id="APZ05150.1"/>
    </source>
</evidence>
<evidence type="ECO:0008006" key="4">
    <source>
        <dbReference type="Google" id="ProtNLM"/>
    </source>
</evidence>
<feature type="compositionally biased region" description="Low complexity" evidence="1">
    <location>
        <begin position="87"/>
        <end position="104"/>
    </location>
</feature>
<organism evidence="2 3">
    <name type="scientific">Kosakonia cowanii JCM 10956 = DSM 18146</name>
    <dbReference type="NCBI Taxonomy" id="1300165"/>
    <lineage>
        <taxon>Bacteria</taxon>
        <taxon>Pseudomonadati</taxon>
        <taxon>Pseudomonadota</taxon>
        <taxon>Gammaproteobacteria</taxon>
        <taxon>Enterobacterales</taxon>
        <taxon>Enterobacteriaceae</taxon>
        <taxon>Kosakonia</taxon>
    </lineage>
</organism>
<evidence type="ECO:0000256" key="1">
    <source>
        <dbReference type="SAM" id="MobiDB-lite"/>
    </source>
</evidence>
<gene>
    <name evidence="2" type="ORF">BWI95_08825</name>
</gene>
<name>A0A807LGG4_9ENTR</name>
<dbReference type="KEGG" id="kco:BWI95_08825"/>
<dbReference type="AlphaFoldDB" id="A0A807LGG4"/>
<evidence type="ECO:0000313" key="3">
    <source>
        <dbReference type="Proteomes" id="UP000187148"/>
    </source>
</evidence>
<dbReference type="Proteomes" id="UP000187148">
    <property type="component" value="Chromosome"/>
</dbReference>
<accession>A0A807LGG4</accession>
<feature type="compositionally biased region" description="Polar residues" evidence="1">
    <location>
        <begin position="122"/>
        <end position="131"/>
    </location>
</feature>
<feature type="region of interest" description="Disordered" evidence="1">
    <location>
        <begin position="1"/>
        <end position="21"/>
    </location>
</feature>
<dbReference type="Pfam" id="PF17037">
    <property type="entry name" value="CBP_BcsO"/>
    <property type="match status" value="1"/>
</dbReference>
<feature type="region of interest" description="Disordered" evidence="1">
    <location>
        <begin position="83"/>
        <end position="142"/>
    </location>
</feature>
<dbReference type="InterPro" id="IPR031484">
    <property type="entry name" value="CBP_BcsO"/>
</dbReference>
<dbReference type="EMBL" id="CP019445">
    <property type="protein sequence ID" value="APZ05150.1"/>
    <property type="molecule type" value="Genomic_DNA"/>
</dbReference>
<dbReference type="RefSeq" id="WP_054802686.1">
    <property type="nucleotide sequence ID" value="NZ_CP019445.1"/>
</dbReference>
<feature type="compositionally biased region" description="Basic and acidic residues" evidence="1">
    <location>
        <begin position="1"/>
        <end position="15"/>
    </location>
</feature>
<keyword evidence="3" id="KW-1185">Reference proteome</keyword>
<protein>
    <recommendedName>
        <fullName evidence="4">Cellulose biosynthesis protein BcsO</fullName>
    </recommendedName>
</protein>
<sequence>MKHYDDLQRFREKSGKQHHAFKDLSTQSLAADQGNWAILNQLAPADENAGLALGGHVASSVPQPVDIERFASEAQMMPPPIRDTAIASQPESAPAQRPAAPPQRDVSIHYEQLFAAKPAQTKPRSQKNQPLQPLLERIAACR</sequence>
<proteinExistence type="predicted"/>
<reference evidence="2 3" key="1">
    <citation type="submission" date="2017-01" db="EMBL/GenBank/DDBJ databases">
        <authorList>
            <person name="Cao J.-M."/>
        </authorList>
    </citation>
    <scope>NUCLEOTIDE SEQUENCE [LARGE SCALE GENOMIC DNA]</scope>
    <source>
        <strain evidence="2 3">888-76</strain>
    </source>
</reference>